<dbReference type="CDD" id="cd00165">
    <property type="entry name" value="S4"/>
    <property type="match status" value="1"/>
</dbReference>
<keyword evidence="4" id="KW-1185">Reference proteome</keyword>
<feature type="domain" description="RNA-binding S4" evidence="2">
    <location>
        <begin position="14"/>
        <end position="73"/>
    </location>
</feature>
<dbReference type="HOGENOM" id="CLU_127162_4_0_9"/>
<accession>L0RV93</accession>
<dbReference type="EMBL" id="HF563609">
    <property type="protein sequence ID" value="CCP24680.1"/>
    <property type="molecule type" value="Genomic_DNA"/>
</dbReference>
<dbReference type="KEGG" id="tae:TepiRe1_0003"/>
<evidence type="ECO:0000259" key="2">
    <source>
        <dbReference type="SMART" id="SM00363"/>
    </source>
</evidence>
<dbReference type="Gene3D" id="3.10.290.10">
    <property type="entry name" value="RNA-binding S4 domain"/>
    <property type="match status" value="1"/>
</dbReference>
<dbReference type="Proteomes" id="UP000010802">
    <property type="component" value="Chromosome"/>
</dbReference>
<dbReference type="KEGG" id="tep:TepRe1_0003"/>
<dbReference type="STRING" id="1209989.TepRe1_0003"/>
<evidence type="ECO:0000256" key="1">
    <source>
        <dbReference type="PROSITE-ProRule" id="PRU00182"/>
    </source>
</evidence>
<dbReference type="SUPFAM" id="SSF55174">
    <property type="entry name" value="Alpha-L RNA-binding motif"/>
    <property type="match status" value="1"/>
</dbReference>
<gene>
    <name evidence="3" type="ordered locus">TEPIRE1_0003</name>
</gene>
<reference evidence="4" key="1">
    <citation type="journal article" date="2013" name="Genome Announc.">
        <title>First genome sequence of a syntrophic acetate-oxidizing bacterium, Tepidanaerobacter acetatoxydans strain Re1.</title>
        <authorList>
            <person name="Manzoor S."/>
            <person name="Bongcam-Rudloff E."/>
            <person name="Schnurer A."/>
            <person name="Muller B."/>
        </authorList>
    </citation>
    <scope>NUCLEOTIDE SEQUENCE [LARGE SCALE GENOMIC DNA]</scope>
    <source>
        <strain evidence="4">Re1</strain>
    </source>
</reference>
<dbReference type="Pfam" id="PF13275">
    <property type="entry name" value="S4_2"/>
    <property type="match status" value="1"/>
</dbReference>
<accession>F4LR75</accession>
<evidence type="ECO:0000313" key="4">
    <source>
        <dbReference type="Proteomes" id="UP000010802"/>
    </source>
</evidence>
<name>F4LR75_TEPAE</name>
<dbReference type="OrthoDB" id="9811532at2"/>
<dbReference type="SMART" id="SM00363">
    <property type="entry name" value="S4"/>
    <property type="match status" value="1"/>
</dbReference>
<protein>
    <recommendedName>
        <fullName evidence="2">RNA-binding S4 domain-containing protein</fullName>
    </recommendedName>
</protein>
<keyword evidence="1" id="KW-0694">RNA-binding</keyword>
<evidence type="ECO:0000313" key="3">
    <source>
        <dbReference type="EMBL" id="CCP24680.1"/>
    </source>
</evidence>
<sequence length="73" mass="8282">MTELKEIFINTETINLDQFLKWSGIFSTGGEAKIAITEGNVKVNGEIETKRSRKLKVSDMVEVNGNRLLVNRR</sequence>
<dbReference type="PROSITE" id="PS50889">
    <property type="entry name" value="S4"/>
    <property type="match status" value="1"/>
</dbReference>
<dbReference type="eggNOG" id="COG2501">
    <property type="taxonomic scope" value="Bacteria"/>
</dbReference>
<organism evidence="3 4">
    <name type="scientific">Tepidanaerobacter acetatoxydans (strain DSM 21804 / JCM 16047 / Re1)</name>
    <dbReference type="NCBI Taxonomy" id="1209989"/>
    <lineage>
        <taxon>Bacteria</taxon>
        <taxon>Bacillati</taxon>
        <taxon>Bacillota</taxon>
        <taxon>Clostridia</taxon>
        <taxon>Thermosediminibacterales</taxon>
        <taxon>Tepidanaerobacteraceae</taxon>
        <taxon>Tepidanaerobacter</taxon>
    </lineage>
</organism>
<dbReference type="AlphaFoldDB" id="F4LR75"/>
<dbReference type="GO" id="GO:0003723">
    <property type="term" value="F:RNA binding"/>
    <property type="evidence" value="ECO:0007669"/>
    <property type="project" value="UniProtKB-KW"/>
</dbReference>
<dbReference type="InterPro" id="IPR002942">
    <property type="entry name" value="S4_RNA-bd"/>
</dbReference>
<dbReference type="InterPro" id="IPR036986">
    <property type="entry name" value="S4_RNA-bd_sf"/>
</dbReference>
<proteinExistence type="predicted"/>
<dbReference type="PATRIC" id="fig|1209989.3.peg.4"/>